<protein>
    <submittedName>
        <fullName evidence="1">Uncharacterized protein</fullName>
    </submittedName>
</protein>
<evidence type="ECO:0000313" key="1">
    <source>
        <dbReference type="EMBL" id="VDN21099.1"/>
    </source>
</evidence>
<evidence type="ECO:0000313" key="2">
    <source>
        <dbReference type="Proteomes" id="UP000271889"/>
    </source>
</evidence>
<dbReference type="Proteomes" id="UP000271889">
    <property type="component" value="Unassembled WGS sequence"/>
</dbReference>
<proteinExistence type="predicted"/>
<feature type="non-terminal residue" evidence="1">
    <location>
        <position position="67"/>
    </location>
</feature>
<keyword evidence="2" id="KW-1185">Reference proteome</keyword>
<name>A0A3P7PNF6_CYLGO</name>
<sequence length="67" mass="7955">MMRIFYMMEKTVFMRITSRAHSAVSQRAELTRDARLVEKEWLCFRCFDKQCEVCAACHKTIDGENEC</sequence>
<dbReference type="EMBL" id="UYRV01105407">
    <property type="protein sequence ID" value="VDN21099.1"/>
    <property type="molecule type" value="Genomic_DNA"/>
</dbReference>
<accession>A0A3P7PNF6</accession>
<reference evidence="1 2" key="1">
    <citation type="submission" date="2018-11" db="EMBL/GenBank/DDBJ databases">
        <authorList>
            <consortium name="Pathogen Informatics"/>
        </authorList>
    </citation>
    <scope>NUCLEOTIDE SEQUENCE [LARGE SCALE GENOMIC DNA]</scope>
</reference>
<dbReference type="AlphaFoldDB" id="A0A3P7PNF6"/>
<organism evidence="1 2">
    <name type="scientific">Cylicostephanus goldi</name>
    <name type="common">Nematode worm</name>
    <dbReference type="NCBI Taxonomy" id="71465"/>
    <lineage>
        <taxon>Eukaryota</taxon>
        <taxon>Metazoa</taxon>
        <taxon>Ecdysozoa</taxon>
        <taxon>Nematoda</taxon>
        <taxon>Chromadorea</taxon>
        <taxon>Rhabditida</taxon>
        <taxon>Rhabditina</taxon>
        <taxon>Rhabditomorpha</taxon>
        <taxon>Strongyloidea</taxon>
        <taxon>Strongylidae</taxon>
        <taxon>Cylicostephanus</taxon>
    </lineage>
</organism>
<gene>
    <name evidence="1" type="ORF">CGOC_LOCUS8949</name>
</gene>